<dbReference type="GO" id="GO:0000172">
    <property type="term" value="C:ribonuclease MRP complex"/>
    <property type="evidence" value="ECO:0007669"/>
    <property type="project" value="EnsemblFungi"/>
</dbReference>
<dbReference type="GO" id="GO:0004526">
    <property type="term" value="F:ribonuclease P activity"/>
    <property type="evidence" value="ECO:0007669"/>
    <property type="project" value="EnsemblFungi"/>
</dbReference>
<dbReference type="GeneID" id="11532344"/>
<dbReference type="GO" id="GO:0000460">
    <property type="term" value="P:maturation of 5.8S rRNA"/>
    <property type="evidence" value="ECO:0007669"/>
    <property type="project" value="EnsemblFungi"/>
</dbReference>
<keyword evidence="6" id="KW-1185">Reference proteome</keyword>
<dbReference type="InterPro" id="IPR014612">
    <property type="entry name" value="Pop7/Rpp20"/>
</dbReference>
<dbReference type="InterPro" id="IPR020241">
    <property type="entry name" value="RNase_P/MRP_Pop7_fungi"/>
</dbReference>
<feature type="region of interest" description="Disordered" evidence="4">
    <location>
        <begin position="102"/>
        <end position="123"/>
    </location>
</feature>
<keyword evidence="3" id="KW-0539">Nucleus</keyword>
<sequence length="139" mass="15921">MADKQKRFRLVKRNPSIKGLSHQKIHSTVYIKSTTPYVSGVKRINKFLENLDKQAAIYVTVLGMGRAVEKTLSMALYFENTKHKRVEVYTRTVDLLDEVIDESAEESTSTSDSDSDDDEHKVTTLKNRKITGIELRLYP</sequence>
<dbReference type="RefSeq" id="XP_003683636.1">
    <property type="nucleotide sequence ID" value="XM_003683588.1"/>
</dbReference>
<evidence type="ECO:0000256" key="3">
    <source>
        <dbReference type="ARBA" id="ARBA00023242"/>
    </source>
</evidence>
<dbReference type="eggNOG" id="ENOG502S59H">
    <property type="taxonomic scope" value="Eukaryota"/>
</dbReference>
<dbReference type="AlphaFoldDB" id="G8BMS4"/>
<keyword evidence="2" id="KW-0819">tRNA processing</keyword>
<dbReference type="GO" id="GO:0005655">
    <property type="term" value="C:nucleolar ribonuclease P complex"/>
    <property type="evidence" value="ECO:0007669"/>
    <property type="project" value="EnsemblFungi"/>
</dbReference>
<protein>
    <submittedName>
        <fullName evidence="5">Uncharacterized protein</fullName>
    </submittedName>
</protein>
<dbReference type="GO" id="GO:0000294">
    <property type="term" value="P:nuclear-transcribed mRNA catabolic process, RNase MRP-dependent"/>
    <property type="evidence" value="ECO:0007669"/>
    <property type="project" value="EnsemblFungi"/>
</dbReference>
<proteinExistence type="predicted"/>
<dbReference type="Proteomes" id="UP000005666">
    <property type="component" value="Chromosome 1"/>
</dbReference>
<dbReference type="KEGG" id="tpf:TPHA_0A01180"/>
<evidence type="ECO:0000256" key="1">
    <source>
        <dbReference type="ARBA" id="ARBA00004123"/>
    </source>
</evidence>
<dbReference type="OMA" id="GQADIDM"/>
<accession>G8BMS4</accession>
<dbReference type="OrthoDB" id="5416589at2759"/>
<organism evidence="5 6">
    <name type="scientific">Tetrapisispora phaffii (strain ATCC 24235 / CBS 4417 / NBRC 1672 / NRRL Y-8282 / UCD 70-5)</name>
    <name type="common">Yeast</name>
    <name type="synonym">Fabospora phaffii</name>
    <dbReference type="NCBI Taxonomy" id="1071381"/>
    <lineage>
        <taxon>Eukaryota</taxon>
        <taxon>Fungi</taxon>
        <taxon>Dikarya</taxon>
        <taxon>Ascomycota</taxon>
        <taxon>Saccharomycotina</taxon>
        <taxon>Saccharomycetes</taxon>
        <taxon>Saccharomycetales</taxon>
        <taxon>Saccharomycetaceae</taxon>
        <taxon>Tetrapisispora</taxon>
    </lineage>
</organism>
<gene>
    <name evidence="5" type="primary">TPHA0A01180</name>
    <name evidence="5" type="ordered locus">TPHA_0A01180</name>
</gene>
<dbReference type="HOGENOM" id="CLU_133944_0_0_1"/>
<dbReference type="GO" id="GO:0005697">
    <property type="term" value="C:telomerase holoenzyme complex"/>
    <property type="evidence" value="ECO:0007669"/>
    <property type="project" value="EnsemblFungi"/>
</dbReference>
<dbReference type="PANTHER" id="PTHR28256">
    <property type="entry name" value="RIBONUCLEASES P/MRP PROTEIN SUBUNIT POP7"/>
    <property type="match status" value="1"/>
</dbReference>
<reference evidence="5 6" key="1">
    <citation type="journal article" date="2011" name="Proc. Natl. Acad. Sci. U.S.A.">
        <title>Evolutionary erosion of yeast sex chromosomes by mating-type switching accidents.</title>
        <authorList>
            <person name="Gordon J.L."/>
            <person name="Armisen D."/>
            <person name="Proux-Wera E."/>
            <person name="Oheigeartaigh S.S."/>
            <person name="Byrne K.P."/>
            <person name="Wolfe K.H."/>
        </authorList>
    </citation>
    <scope>NUCLEOTIDE SEQUENCE [LARGE SCALE GENOMIC DNA]</scope>
    <source>
        <strain evidence="6">ATCC 24235 / CBS 4417 / NBRC 1672 / NRRL Y-8282 / UCD 70-5</strain>
    </source>
</reference>
<dbReference type="GO" id="GO:0003723">
    <property type="term" value="F:RNA binding"/>
    <property type="evidence" value="ECO:0007669"/>
    <property type="project" value="EnsemblFungi"/>
</dbReference>
<dbReference type="PANTHER" id="PTHR28256:SF1">
    <property type="entry name" value="RIBONUCLEASES P_MRP PROTEIN SUBUNIT POP7"/>
    <property type="match status" value="1"/>
</dbReference>
<evidence type="ECO:0000256" key="4">
    <source>
        <dbReference type="SAM" id="MobiDB-lite"/>
    </source>
</evidence>
<dbReference type="GO" id="GO:0000171">
    <property type="term" value="F:ribonuclease MRP activity"/>
    <property type="evidence" value="ECO:0007669"/>
    <property type="project" value="EnsemblFungi"/>
</dbReference>
<evidence type="ECO:0000256" key="2">
    <source>
        <dbReference type="ARBA" id="ARBA00022694"/>
    </source>
</evidence>
<dbReference type="EMBL" id="HE612856">
    <property type="protein sequence ID" value="CCE61202.1"/>
    <property type="molecule type" value="Genomic_DNA"/>
</dbReference>
<name>G8BMS4_TETPH</name>
<dbReference type="Pfam" id="PF12328">
    <property type="entry name" value="Rpp20"/>
    <property type="match status" value="1"/>
</dbReference>
<evidence type="ECO:0000313" key="5">
    <source>
        <dbReference type="EMBL" id="CCE61202.1"/>
    </source>
</evidence>
<comment type="subcellular location">
    <subcellularLocation>
        <location evidence="1">Nucleus</location>
    </subcellularLocation>
</comment>
<dbReference type="InterPro" id="IPR036882">
    <property type="entry name" value="Alba-like_dom_sf"/>
</dbReference>
<evidence type="ECO:0000313" key="6">
    <source>
        <dbReference type="Proteomes" id="UP000005666"/>
    </source>
</evidence>
<dbReference type="GO" id="GO:0034965">
    <property type="term" value="P:intronic box C/D snoRNA processing"/>
    <property type="evidence" value="ECO:0007669"/>
    <property type="project" value="EnsemblFungi"/>
</dbReference>
<dbReference type="Gene3D" id="3.30.110.20">
    <property type="entry name" value="Alba-like domain"/>
    <property type="match status" value="1"/>
</dbReference>
<dbReference type="STRING" id="1071381.G8BMS4"/>
<dbReference type="GO" id="GO:0001682">
    <property type="term" value="P:tRNA 5'-leader removal"/>
    <property type="evidence" value="ECO:0007669"/>
    <property type="project" value="EnsemblFungi"/>
</dbReference>